<accession>A0ABV2CSX7</accession>
<comment type="subcellular location">
    <subcellularLocation>
        <location evidence="1">Membrane</location>
        <topology evidence="1">Multi-pass membrane protein</topology>
    </subcellularLocation>
</comment>
<evidence type="ECO:0000256" key="1">
    <source>
        <dbReference type="ARBA" id="ARBA00004141"/>
    </source>
</evidence>
<dbReference type="Proteomes" id="UP001548590">
    <property type="component" value="Unassembled WGS sequence"/>
</dbReference>
<feature type="transmembrane region" description="Helical" evidence="6">
    <location>
        <begin position="75"/>
        <end position="94"/>
    </location>
</feature>
<proteinExistence type="inferred from homology"/>
<name>A0ABV2CSX7_9RHOO</name>
<evidence type="ECO:0000313" key="8">
    <source>
        <dbReference type="EMBL" id="MET1490577.1"/>
    </source>
</evidence>
<dbReference type="PANTHER" id="PTHR38459:SF1">
    <property type="entry name" value="PROPHAGE BACTOPRENOL-LINKED GLUCOSE TRANSLOCASE HOMOLOG"/>
    <property type="match status" value="1"/>
</dbReference>
<evidence type="ECO:0000256" key="6">
    <source>
        <dbReference type="SAM" id="Phobius"/>
    </source>
</evidence>
<protein>
    <submittedName>
        <fullName evidence="8">GtrA family protein</fullName>
    </submittedName>
</protein>
<comment type="caution">
    <text evidence="8">The sequence shown here is derived from an EMBL/GenBank/DDBJ whole genome shotgun (WGS) entry which is preliminary data.</text>
</comment>
<organism evidence="8 9">
    <name type="scientific">Uliginosibacterium paludis</name>
    <dbReference type="NCBI Taxonomy" id="1615952"/>
    <lineage>
        <taxon>Bacteria</taxon>
        <taxon>Pseudomonadati</taxon>
        <taxon>Pseudomonadota</taxon>
        <taxon>Betaproteobacteria</taxon>
        <taxon>Rhodocyclales</taxon>
        <taxon>Zoogloeaceae</taxon>
        <taxon>Uliginosibacterium</taxon>
    </lineage>
</organism>
<keyword evidence="3 6" id="KW-0812">Transmembrane</keyword>
<dbReference type="RefSeq" id="WP_345927726.1">
    <property type="nucleotide sequence ID" value="NZ_JBDIVF010000004.1"/>
</dbReference>
<reference evidence="8 9" key="1">
    <citation type="submission" date="2024-07" db="EMBL/GenBank/DDBJ databases">
        <title>Uliginosibacterium paludis KCTC:42655.</title>
        <authorList>
            <person name="Kim M.K."/>
        </authorList>
    </citation>
    <scope>NUCLEOTIDE SEQUENCE [LARGE SCALE GENOMIC DNA]</scope>
    <source>
        <strain evidence="8 9">KCTC 42655</strain>
    </source>
</reference>
<gene>
    <name evidence="8" type="ORF">ABVT11_12140</name>
</gene>
<dbReference type="InterPro" id="IPR051401">
    <property type="entry name" value="GtrA_CellWall_Glycosyl"/>
</dbReference>
<dbReference type="EMBL" id="JBEWLZ010000006">
    <property type="protein sequence ID" value="MET1490577.1"/>
    <property type="molecule type" value="Genomic_DNA"/>
</dbReference>
<comment type="similarity">
    <text evidence="2">Belongs to the GtrA family.</text>
</comment>
<evidence type="ECO:0000313" key="9">
    <source>
        <dbReference type="Proteomes" id="UP001548590"/>
    </source>
</evidence>
<feature type="transmembrane region" description="Helical" evidence="6">
    <location>
        <begin position="12"/>
        <end position="37"/>
    </location>
</feature>
<sequence>MNQISSRSFLRFLLVGGSATALHYLIMALLVGLLGFAPGTGSAAGYSLSTLYNYWANARFTFAGRHRHAHSLPRFLATALAGLGINQLVLLGLIHLGLPIALAQILATACVLVWNYFINALWAFRTRHPS</sequence>
<evidence type="ECO:0000259" key="7">
    <source>
        <dbReference type="Pfam" id="PF04138"/>
    </source>
</evidence>
<dbReference type="PANTHER" id="PTHR38459">
    <property type="entry name" value="PROPHAGE BACTOPRENOL-LINKED GLUCOSE TRANSLOCASE HOMOLOG"/>
    <property type="match status" value="1"/>
</dbReference>
<evidence type="ECO:0000256" key="2">
    <source>
        <dbReference type="ARBA" id="ARBA00009399"/>
    </source>
</evidence>
<dbReference type="InterPro" id="IPR007267">
    <property type="entry name" value="GtrA_DPMS_TM"/>
</dbReference>
<feature type="transmembrane region" description="Helical" evidence="6">
    <location>
        <begin position="43"/>
        <end position="63"/>
    </location>
</feature>
<evidence type="ECO:0000256" key="5">
    <source>
        <dbReference type="ARBA" id="ARBA00023136"/>
    </source>
</evidence>
<feature type="transmembrane region" description="Helical" evidence="6">
    <location>
        <begin position="100"/>
        <end position="124"/>
    </location>
</feature>
<keyword evidence="4 6" id="KW-1133">Transmembrane helix</keyword>
<feature type="domain" description="GtrA/DPMS transmembrane" evidence="7">
    <location>
        <begin position="11"/>
        <end position="124"/>
    </location>
</feature>
<evidence type="ECO:0000256" key="3">
    <source>
        <dbReference type="ARBA" id="ARBA00022692"/>
    </source>
</evidence>
<keyword evidence="9" id="KW-1185">Reference proteome</keyword>
<keyword evidence="5 6" id="KW-0472">Membrane</keyword>
<dbReference type="Pfam" id="PF04138">
    <property type="entry name" value="GtrA_DPMS_TM"/>
    <property type="match status" value="1"/>
</dbReference>
<evidence type="ECO:0000256" key="4">
    <source>
        <dbReference type="ARBA" id="ARBA00022989"/>
    </source>
</evidence>